<dbReference type="PANTHER" id="PTHR43297">
    <property type="entry name" value="OLIGOPEPTIDE TRANSPORT ATP-BINDING PROTEIN APPD"/>
    <property type="match status" value="1"/>
</dbReference>
<dbReference type="InterPro" id="IPR013563">
    <property type="entry name" value="Oligopep_ABC_C"/>
</dbReference>
<dbReference type="GO" id="GO:0005886">
    <property type="term" value="C:plasma membrane"/>
    <property type="evidence" value="ECO:0007669"/>
    <property type="project" value="UniProtKB-SubCell"/>
</dbReference>
<keyword evidence="10" id="KW-1185">Reference proteome</keyword>
<feature type="domain" description="ABC transporter" evidence="8">
    <location>
        <begin position="8"/>
        <end position="257"/>
    </location>
</feature>
<evidence type="ECO:0000256" key="2">
    <source>
        <dbReference type="ARBA" id="ARBA00005417"/>
    </source>
</evidence>
<dbReference type="RefSeq" id="WP_184342492.1">
    <property type="nucleotide sequence ID" value="NZ_JACHIG010000010.1"/>
</dbReference>
<dbReference type="Pfam" id="PF08352">
    <property type="entry name" value="oligo_HPY"/>
    <property type="match status" value="1"/>
</dbReference>
<dbReference type="PROSITE" id="PS00211">
    <property type="entry name" value="ABC_TRANSPORTER_1"/>
    <property type="match status" value="1"/>
</dbReference>
<dbReference type="SMART" id="SM00382">
    <property type="entry name" value="AAA"/>
    <property type="match status" value="1"/>
</dbReference>
<dbReference type="Proteomes" id="UP000590740">
    <property type="component" value="Unassembled WGS sequence"/>
</dbReference>
<dbReference type="AlphaFoldDB" id="A0A7W8DLN4"/>
<name>A0A7W8DLN4_9BACT</name>
<dbReference type="Pfam" id="PF00005">
    <property type="entry name" value="ABC_tran"/>
    <property type="match status" value="1"/>
</dbReference>
<evidence type="ECO:0000313" key="10">
    <source>
        <dbReference type="Proteomes" id="UP000590740"/>
    </source>
</evidence>
<comment type="similarity">
    <text evidence="2">Belongs to the ABC transporter superfamily.</text>
</comment>
<dbReference type="SUPFAM" id="SSF52540">
    <property type="entry name" value="P-loop containing nucleoside triphosphate hydrolases"/>
    <property type="match status" value="1"/>
</dbReference>
<comment type="caution">
    <text evidence="9">The sequence shown here is derived from an EMBL/GenBank/DDBJ whole genome shotgun (WGS) entry which is preliminary data.</text>
</comment>
<dbReference type="NCBIfam" id="TIGR01727">
    <property type="entry name" value="oligo_HPY"/>
    <property type="match status" value="1"/>
</dbReference>
<gene>
    <name evidence="9" type="ORF">HNQ65_004169</name>
</gene>
<evidence type="ECO:0000256" key="6">
    <source>
        <dbReference type="ARBA" id="ARBA00022840"/>
    </source>
</evidence>
<keyword evidence="5" id="KW-0547">Nucleotide-binding</keyword>
<dbReference type="PANTHER" id="PTHR43297:SF2">
    <property type="entry name" value="DIPEPTIDE TRANSPORT ATP-BINDING PROTEIN DPPD"/>
    <property type="match status" value="1"/>
</dbReference>
<dbReference type="InterPro" id="IPR003593">
    <property type="entry name" value="AAA+_ATPase"/>
</dbReference>
<evidence type="ECO:0000256" key="7">
    <source>
        <dbReference type="ARBA" id="ARBA00023136"/>
    </source>
</evidence>
<keyword evidence="7" id="KW-0472">Membrane</keyword>
<dbReference type="CDD" id="cd03257">
    <property type="entry name" value="ABC_NikE_OppD_transporters"/>
    <property type="match status" value="1"/>
</dbReference>
<dbReference type="InterPro" id="IPR050388">
    <property type="entry name" value="ABC_Ni/Peptide_Import"/>
</dbReference>
<reference evidence="9 10" key="1">
    <citation type="submission" date="2020-08" db="EMBL/GenBank/DDBJ databases">
        <title>Genomic Encyclopedia of Type Strains, Phase IV (KMG-IV): sequencing the most valuable type-strain genomes for metagenomic binning, comparative biology and taxonomic classification.</title>
        <authorList>
            <person name="Goeker M."/>
        </authorList>
    </citation>
    <scope>NUCLEOTIDE SEQUENCE [LARGE SCALE GENOMIC DNA]</scope>
    <source>
        <strain evidence="9 10">DSM 12252</strain>
    </source>
</reference>
<evidence type="ECO:0000313" key="9">
    <source>
        <dbReference type="EMBL" id="MBB5034564.1"/>
    </source>
</evidence>
<dbReference type="InterPro" id="IPR017871">
    <property type="entry name" value="ABC_transporter-like_CS"/>
</dbReference>
<keyword evidence="6 9" id="KW-0067">ATP-binding</keyword>
<accession>A0A7W8DLN4</accession>
<evidence type="ECO:0000256" key="4">
    <source>
        <dbReference type="ARBA" id="ARBA00022475"/>
    </source>
</evidence>
<dbReference type="FunFam" id="3.40.50.300:FF:000016">
    <property type="entry name" value="Oligopeptide ABC transporter ATP-binding component"/>
    <property type="match status" value="1"/>
</dbReference>
<proteinExistence type="inferred from homology"/>
<dbReference type="GO" id="GO:0015833">
    <property type="term" value="P:peptide transport"/>
    <property type="evidence" value="ECO:0007669"/>
    <property type="project" value="InterPro"/>
</dbReference>
<evidence type="ECO:0000256" key="3">
    <source>
        <dbReference type="ARBA" id="ARBA00022448"/>
    </source>
</evidence>
<dbReference type="Gene3D" id="3.40.50.300">
    <property type="entry name" value="P-loop containing nucleotide triphosphate hydrolases"/>
    <property type="match status" value="1"/>
</dbReference>
<protein>
    <submittedName>
        <fullName evidence="9">Oligopeptide/dipeptide ABC transporter ATP-binding protein</fullName>
    </submittedName>
</protein>
<evidence type="ECO:0000256" key="1">
    <source>
        <dbReference type="ARBA" id="ARBA00004417"/>
    </source>
</evidence>
<sequence>MPAPILDVRNLRVGFQTDNGLLTAVDDVSFSLEAGKTLGLVGESGCGKSVTSMSLMRLLPQPAGRILNGEVLLEGRDLATLPIEDMRKIRGNDIAMIFQEPMTALNPVERVGTQIIEAIQLHEPTTPDKALKRAVELMEWVGIPAPEQRVNEYPHQLSGGMRQRVMIAMALSCHPKVLIADEPTTALDVTVQAQILDLLKRLQKETGMAVILITHDLGVIAETCDDVAVMYAGRIVERGPVQDIFARPLHPYTQGLIRCLPKLDHPPKTALPVIPGMVPSLRDMPVGCRFASRCPNKHSSDVTSARQPWKECGSGHGVEACACFASQLSASAS</sequence>
<dbReference type="EMBL" id="JACHIG010000010">
    <property type="protein sequence ID" value="MBB5034564.1"/>
    <property type="molecule type" value="Genomic_DNA"/>
</dbReference>
<keyword evidence="3" id="KW-0813">Transport</keyword>
<organism evidence="9 10">
    <name type="scientific">Prosthecobacter vanneervenii</name>
    <dbReference type="NCBI Taxonomy" id="48466"/>
    <lineage>
        <taxon>Bacteria</taxon>
        <taxon>Pseudomonadati</taxon>
        <taxon>Verrucomicrobiota</taxon>
        <taxon>Verrucomicrobiia</taxon>
        <taxon>Verrucomicrobiales</taxon>
        <taxon>Verrucomicrobiaceae</taxon>
        <taxon>Prosthecobacter</taxon>
    </lineage>
</organism>
<comment type="subcellular location">
    <subcellularLocation>
        <location evidence="1">Cell inner membrane</location>
        <topology evidence="1">Peripheral membrane protein</topology>
    </subcellularLocation>
</comment>
<evidence type="ECO:0000259" key="8">
    <source>
        <dbReference type="PROSITE" id="PS50893"/>
    </source>
</evidence>
<dbReference type="InterPro" id="IPR003439">
    <property type="entry name" value="ABC_transporter-like_ATP-bd"/>
</dbReference>
<evidence type="ECO:0000256" key="5">
    <source>
        <dbReference type="ARBA" id="ARBA00022741"/>
    </source>
</evidence>
<dbReference type="InterPro" id="IPR027417">
    <property type="entry name" value="P-loop_NTPase"/>
</dbReference>
<dbReference type="PROSITE" id="PS50893">
    <property type="entry name" value="ABC_TRANSPORTER_2"/>
    <property type="match status" value="1"/>
</dbReference>
<dbReference type="GO" id="GO:0016887">
    <property type="term" value="F:ATP hydrolysis activity"/>
    <property type="evidence" value="ECO:0007669"/>
    <property type="project" value="InterPro"/>
</dbReference>
<dbReference type="GO" id="GO:0005524">
    <property type="term" value="F:ATP binding"/>
    <property type="evidence" value="ECO:0007669"/>
    <property type="project" value="UniProtKB-KW"/>
</dbReference>
<keyword evidence="4" id="KW-1003">Cell membrane</keyword>